<comment type="caution">
    <text evidence="2">The sequence shown here is derived from an EMBL/GenBank/DDBJ whole genome shotgun (WGS) entry which is preliminary data.</text>
</comment>
<evidence type="ECO:0000259" key="1">
    <source>
        <dbReference type="Pfam" id="PF20149"/>
    </source>
</evidence>
<feature type="domain" description="DUF6532" evidence="1">
    <location>
        <begin position="24"/>
        <end position="105"/>
    </location>
</feature>
<evidence type="ECO:0000313" key="2">
    <source>
        <dbReference type="EMBL" id="CAE6424554.1"/>
    </source>
</evidence>
<dbReference type="Proteomes" id="UP000663850">
    <property type="component" value="Unassembled WGS sequence"/>
</dbReference>
<dbReference type="AlphaFoldDB" id="A0A8H2XE69"/>
<evidence type="ECO:0000313" key="3">
    <source>
        <dbReference type="Proteomes" id="UP000663850"/>
    </source>
</evidence>
<dbReference type="EMBL" id="CAJMWZ010000724">
    <property type="protein sequence ID" value="CAE6424554.1"/>
    <property type="molecule type" value="Genomic_DNA"/>
</dbReference>
<protein>
    <recommendedName>
        <fullName evidence="1">DUF6532 domain-containing protein</fullName>
    </recommendedName>
</protein>
<name>A0A8H2XE69_9AGAM</name>
<reference evidence="2" key="1">
    <citation type="submission" date="2021-01" db="EMBL/GenBank/DDBJ databases">
        <authorList>
            <person name="Kaushik A."/>
        </authorList>
    </citation>
    <scope>NUCLEOTIDE SEQUENCE</scope>
    <source>
        <strain evidence="2">Type strain: AG8-Rh-89/</strain>
    </source>
</reference>
<dbReference type="Pfam" id="PF20149">
    <property type="entry name" value="DUF6532"/>
    <property type="match status" value="1"/>
</dbReference>
<organism evidence="2 3">
    <name type="scientific">Rhizoctonia solani</name>
    <dbReference type="NCBI Taxonomy" id="456999"/>
    <lineage>
        <taxon>Eukaryota</taxon>
        <taxon>Fungi</taxon>
        <taxon>Dikarya</taxon>
        <taxon>Basidiomycota</taxon>
        <taxon>Agaricomycotina</taxon>
        <taxon>Agaricomycetes</taxon>
        <taxon>Cantharellales</taxon>
        <taxon>Ceratobasidiaceae</taxon>
        <taxon>Rhizoctonia</taxon>
    </lineage>
</organism>
<gene>
    <name evidence="2" type="ORF">RDB_LOCUS13508</name>
</gene>
<proteinExistence type="predicted"/>
<sequence length="167" mass="18914">MELPDQPYEKPSDEILEISSDPCEGDYEHPELGHCVALVIFNGPNSVGVLYPDYFWDMPLTAIAFCLTMWQFCIKEWANSWHQNVDLGMAAMLDKYESQHAGLKELHEVAPRCMNWLQNEWKDYTIGFLGVVFVPGEGNVASMQNSRMCPNTPEPDQCCISMACAQT</sequence>
<dbReference type="InterPro" id="IPR045341">
    <property type="entry name" value="DUF6532"/>
</dbReference>
<accession>A0A8H2XE69</accession>